<dbReference type="PROSITE" id="PS50076">
    <property type="entry name" value="DNAJ_2"/>
    <property type="match status" value="1"/>
</dbReference>
<organism evidence="3 4">
    <name type="scientific">Oceanicoccus sagamiensis</name>
    <dbReference type="NCBI Taxonomy" id="716816"/>
    <lineage>
        <taxon>Bacteria</taxon>
        <taxon>Pseudomonadati</taxon>
        <taxon>Pseudomonadota</taxon>
        <taxon>Gammaproteobacteria</taxon>
        <taxon>Cellvibrionales</taxon>
        <taxon>Spongiibacteraceae</taxon>
        <taxon>Oceanicoccus</taxon>
    </lineage>
</organism>
<dbReference type="RefSeq" id="WP_085758783.1">
    <property type="nucleotide sequence ID" value="NZ_CP019343.1"/>
</dbReference>
<evidence type="ECO:0000313" key="3">
    <source>
        <dbReference type="EMBL" id="ARN74633.1"/>
    </source>
</evidence>
<proteinExistence type="predicted"/>
<dbReference type="OrthoDB" id="581986at2"/>
<dbReference type="InterPro" id="IPR036869">
    <property type="entry name" value="J_dom_sf"/>
</dbReference>
<dbReference type="Pfam" id="PF12339">
    <property type="entry name" value="DNAJ_related"/>
    <property type="match status" value="1"/>
</dbReference>
<keyword evidence="1" id="KW-0143">Chaperone</keyword>
<dbReference type="Gene3D" id="1.10.287.110">
    <property type="entry name" value="DnaJ domain"/>
    <property type="match status" value="1"/>
</dbReference>
<dbReference type="EMBL" id="CP019343">
    <property type="protein sequence ID" value="ARN74633.1"/>
    <property type="molecule type" value="Genomic_DNA"/>
</dbReference>
<dbReference type="InterPro" id="IPR001623">
    <property type="entry name" value="DnaJ_domain"/>
</dbReference>
<reference evidence="3 4" key="1">
    <citation type="submission" date="2016-11" db="EMBL/GenBank/DDBJ databases">
        <title>Trade-off between light-utilization and light-protection in marine flavobacteria.</title>
        <authorList>
            <person name="Kumagai Y."/>
        </authorList>
    </citation>
    <scope>NUCLEOTIDE SEQUENCE [LARGE SCALE GENOMIC DNA]</scope>
    <source>
        <strain evidence="3 4">NBRC 107125</strain>
    </source>
</reference>
<evidence type="ECO:0000256" key="1">
    <source>
        <dbReference type="ARBA" id="ARBA00023186"/>
    </source>
</evidence>
<dbReference type="SUPFAM" id="SSF46565">
    <property type="entry name" value="Chaperone J-domain"/>
    <property type="match status" value="1"/>
</dbReference>
<evidence type="ECO:0000259" key="2">
    <source>
        <dbReference type="PROSITE" id="PS50076"/>
    </source>
</evidence>
<dbReference type="Pfam" id="PF00226">
    <property type="entry name" value="DnaJ"/>
    <property type="match status" value="1"/>
</dbReference>
<dbReference type="CDD" id="cd06257">
    <property type="entry name" value="DnaJ"/>
    <property type="match status" value="1"/>
</dbReference>
<evidence type="ECO:0000313" key="4">
    <source>
        <dbReference type="Proteomes" id="UP000193450"/>
    </source>
</evidence>
<keyword evidence="4" id="KW-1185">Reference proteome</keyword>
<dbReference type="InterPro" id="IPR021059">
    <property type="entry name" value="DnaJ-related_N"/>
</dbReference>
<protein>
    <recommendedName>
        <fullName evidence="2">J domain-containing protein</fullName>
    </recommendedName>
</protein>
<name>A0A1X9NL11_9GAMM</name>
<dbReference type="STRING" id="716816.BST96_11165"/>
<accession>A0A1X9NL11</accession>
<dbReference type="KEGG" id="osg:BST96_11165"/>
<dbReference type="AlphaFoldDB" id="A0A1X9NL11"/>
<gene>
    <name evidence="3" type="ORF">BST96_11165</name>
</gene>
<dbReference type="Proteomes" id="UP000193450">
    <property type="component" value="Chromosome"/>
</dbReference>
<sequence>MSEQSNPLVVPILAILKTAERSLSEYEVIGELQQRLHTMDKSALAKPLALFQTHFLVMNALYQLQATLLEEDLQLVVSPLTIEIRAKHSRLTTELAEEGVEASLRSYYLDWSNMEATTAADVDSLLTGFWQYYLAEDKQLEAYIALGLDAGAPWPDVQQRYRSLVAEHHPDRGGDAAKFMAIREAYEILQKTAVIPG</sequence>
<dbReference type="SMART" id="SM00271">
    <property type="entry name" value="DnaJ"/>
    <property type="match status" value="1"/>
</dbReference>
<feature type="domain" description="J" evidence="2">
    <location>
        <begin position="141"/>
        <end position="194"/>
    </location>
</feature>